<protein>
    <submittedName>
        <fullName evidence="1">Uncharacterized protein</fullName>
    </submittedName>
</protein>
<name>A0A6G5QEJ9_9BACT</name>
<evidence type="ECO:0000313" key="2">
    <source>
        <dbReference type="Proteomes" id="UP000503264"/>
    </source>
</evidence>
<dbReference type="AlphaFoldDB" id="A0A6G5QEJ9"/>
<evidence type="ECO:0000313" key="1">
    <source>
        <dbReference type="EMBL" id="QCD43926.1"/>
    </source>
</evidence>
<accession>A0A6G5QEJ9</accession>
<gene>
    <name evidence="1" type="ORF">CMUC_0106</name>
</gene>
<reference evidence="1 2" key="1">
    <citation type="submission" date="2016-07" db="EMBL/GenBank/DDBJ databases">
        <title>Comparative genomics of the Campylobacter concisus group.</title>
        <authorList>
            <person name="Miller W.G."/>
            <person name="Yee E."/>
            <person name="Chapman M.H."/>
            <person name="Huynh S."/>
            <person name="Bono J.L."/>
            <person name="On S.L.W."/>
            <person name="StLeger J."/>
            <person name="Foster G."/>
            <person name="Parker C.T."/>
        </authorList>
    </citation>
    <scope>NUCLEOTIDE SEQUENCE [LARGE SCALE GENOMIC DNA]</scope>
    <source>
        <strain evidence="1 2">CCUG 21559</strain>
    </source>
</reference>
<organism evidence="1 2">
    <name type="scientific">Campylobacter mucosalis CCUG 21559</name>
    <dbReference type="NCBI Taxonomy" id="1032067"/>
    <lineage>
        <taxon>Bacteria</taxon>
        <taxon>Pseudomonadati</taxon>
        <taxon>Campylobacterota</taxon>
        <taxon>Epsilonproteobacteria</taxon>
        <taxon>Campylobacterales</taxon>
        <taxon>Campylobacteraceae</taxon>
        <taxon>Campylobacter</taxon>
    </lineage>
</organism>
<sequence length="209" mass="23180">MVKKAVLLVSLLSCLFGSEVESFTFKTDNTPSAKLFVKAILISIENLNANVTNVNELNLENGVIYGLSVQKDGGVDVAELKEALAKNGLVTKTLERESDSVYIVLDSSNIRLDVTQVQMDTQSKLERSNSAYFIGVDRVPNLLIKPAQNSTWLPLIYGYDRNLNQIFQIKKDEVARELKLDLTGIKYLLIGDSVDMNNIKGGLLLTPER</sequence>
<dbReference type="EMBL" id="CP012542">
    <property type="protein sequence ID" value="QCD43926.1"/>
    <property type="molecule type" value="Genomic_DNA"/>
</dbReference>
<dbReference type="RefSeq" id="WP_171993243.1">
    <property type="nucleotide sequence ID" value="NZ_CP012542.1"/>
</dbReference>
<keyword evidence="2" id="KW-1185">Reference proteome</keyword>
<dbReference type="Proteomes" id="UP000503264">
    <property type="component" value="Chromosome"/>
</dbReference>
<proteinExistence type="predicted"/>